<evidence type="ECO:0000313" key="3">
    <source>
        <dbReference type="Proteomes" id="UP000030669"/>
    </source>
</evidence>
<name>S7PSP4_GLOTA</name>
<keyword evidence="3" id="KW-1185">Reference proteome</keyword>
<accession>S7PSP4</accession>
<feature type="region of interest" description="Disordered" evidence="1">
    <location>
        <begin position="51"/>
        <end position="183"/>
    </location>
</feature>
<organism evidence="2 3">
    <name type="scientific">Gloeophyllum trabeum (strain ATCC 11539 / FP-39264 / Madison 617)</name>
    <name type="common">Brown rot fungus</name>
    <dbReference type="NCBI Taxonomy" id="670483"/>
    <lineage>
        <taxon>Eukaryota</taxon>
        <taxon>Fungi</taxon>
        <taxon>Dikarya</taxon>
        <taxon>Basidiomycota</taxon>
        <taxon>Agaricomycotina</taxon>
        <taxon>Agaricomycetes</taxon>
        <taxon>Gloeophyllales</taxon>
        <taxon>Gloeophyllaceae</taxon>
        <taxon>Gloeophyllum</taxon>
    </lineage>
</organism>
<protein>
    <submittedName>
        <fullName evidence="2">Uncharacterized protein</fullName>
    </submittedName>
</protein>
<proteinExistence type="predicted"/>
<dbReference type="HOGENOM" id="CLU_1289023_0_0_1"/>
<sequence>MILLGLARVPKELLEVADSGGNAMHAGERKKSDGRLARKVTRSGYTQVVGESIQELTGPQEKMDAGKAHVGQLVRDNPGREHEAQALDYTRRGPPRTQDMQVREGWHRGRQVLRQVSERREQVLRETQRQVREPRELRGEDGGEHRELPERIVEETRERLEGRRDEGEDSLQPPSRVKPSLLPHFSGDIIPDIPVEDVQRVPAVILGYDKKEAP</sequence>
<dbReference type="RefSeq" id="XP_007871151.1">
    <property type="nucleotide sequence ID" value="XM_007872960.1"/>
</dbReference>
<evidence type="ECO:0000256" key="1">
    <source>
        <dbReference type="SAM" id="MobiDB-lite"/>
    </source>
</evidence>
<evidence type="ECO:0000313" key="2">
    <source>
        <dbReference type="EMBL" id="EPQ50438.1"/>
    </source>
</evidence>
<dbReference type="Proteomes" id="UP000030669">
    <property type="component" value="Unassembled WGS sequence"/>
</dbReference>
<feature type="compositionally biased region" description="Basic and acidic residues" evidence="1">
    <location>
        <begin position="116"/>
        <end position="166"/>
    </location>
</feature>
<dbReference type="GeneID" id="19309940"/>
<feature type="compositionally biased region" description="Basic and acidic residues" evidence="1">
    <location>
        <begin position="77"/>
        <end position="91"/>
    </location>
</feature>
<dbReference type="AlphaFoldDB" id="S7PSP4"/>
<gene>
    <name evidence="2" type="ORF">GLOTRDRAFT_97052</name>
</gene>
<dbReference type="EMBL" id="KB469316">
    <property type="protein sequence ID" value="EPQ50438.1"/>
    <property type="molecule type" value="Genomic_DNA"/>
</dbReference>
<reference evidence="2 3" key="1">
    <citation type="journal article" date="2012" name="Science">
        <title>The Paleozoic origin of enzymatic lignin decomposition reconstructed from 31 fungal genomes.</title>
        <authorList>
            <person name="Floudas D."/>
            <person name="Binder M."/>
            <person name="Riley R."/>
            <person name="Barry K."/>
            <person name="Blanchette R.A."/>
            <person name="Henrissat B."/>
            <person name="Martinez A.T."/>
            <person name="Otillar R."/>
            <person name="Spatafora J.W."/>
            <person name="Yadav J.S."/>
            <person name="Aerts A."/>
            <person name="Benoit I."/>
            <person name="Boyd A."/>
            <person name="Carlson A."/>
            <person name="Copeland A."/>
            <person name="Coutinho P.M."/>
            <person name="de Vries R.P."/>
            <person name="Ferreira P."/>
            <person name="Findley K."/>
            <person name="Foster B."/>
            <person name="Gaskell J."/>
            <person name="Glotzer D."/>
            <person name="Gorecki P."/>
            <person name="Heitman J."/>
            <person name="Hesse C."/>
            <person name="Hori C."/>
            <person name="Igarashi K."/>
            <person name="Jurgens J.A."/>
            <person name="Kallen N."/>
            <person name="Kersten P."/>
            <person name="Kohler A."/>
            <person name="Kuees U."/>
            <person name="Kumar T.K.A."/>
            <person name="Kuo A."/>
            <person name="LaButti K."/>
            <person name="Larrondo L.F."/>
            <person name="Lindquist E."/>
            <person name="Ling A."/>
            <person name="Lombard V."/>
            <person name="Lucas S."/>
            <person name="Lundell T."/>
            <person name="Martin R."/>
            <person name="McLaughlin D.J."/>
            <person name="Morgenstern I."/>
            <person name="Morin E."/>
            <person name="Murat C."/>
            <person name="Nagy L.G."/>
            <person name="Nolan M."/>
            <person name="Ohm R.A."/>
            <person name="Patyshakuliyeva A."/>
            <person name="Rokas A."/>
            <person name="Ruiz-Duenas F.J."/>
            <person name="Sabat G."/>
            <person name="Salamov A."/>
            <person name="Samejima M."/>
            <person name="Schmutz J."/>
            <person name="Slot J.C."/>
            <person name="St John F."/>
            <person name="Stenlid J."/>
            <person name="Sun H."/>
            <person name="Sun S."/>
            <person name="Syed K."/>
            <person name="Tsang A."/>
            <person name="Wiebenga A."/>
            <person name="Young D."/>
            <person name="Pisabarro A."/>
            <person name="Eastwood D.C."/>
            <person name="Martin F."/>
            <person name="Cullen D."/>
            <person name="Grigoriev I.V."/>
            <person name="Hibbett D.S."/>
        </authorList>
    </citation>
    <scope>NUCLEOTIDE SEQUENCE [LARGE SCALE GENOMIC DNA]</scope>
    <source>
        <strain evidence="2 3">ATCC 11539</strain>
    </source>
</reference>
<dbReference type="KEGG" id="gtr:GLOTRDRAFT_97052"/>